<organism evidence="3 4">
    <name type="scientific">Algoriella xinjiangensis</name>
    <dbReference type="NCBI Taxonomy" id="684065"/>
    <lineage>
        <taxon>Bacteria</taxon>
        <taxon>Pseudomonadati</taxon>
        <taxon>Bacteroidota</taxon>
        <taxon>Flavobacteriia</taxon>
        <taxon>Flavobacteriales</taxon>
        <taxon>Weeksellaceae</taxon>
        <taxon>Algoriella</taxon>
    </lineage>
</organism>
<evidence type="ECO:0000313" key="3">
    <source>
        <dbReference type="EMBL" id="SFM86327.1"/>
    </source>
</evidence>
<keyword evidence="4" id="KW-1185">Reference proteome</keyword>
<dbReference type="EMBL" id="FOUZ01000003">
    <property type="protein sequence ID" value="SFM86327.1"/>
    <property type="molecule type" value="Genomic_DNA"/>
</dbReference>
<keyword evidence="1" id="KW-0472">Membrane</keyword>
<gene>
    <name evidence="3" type="ORF">SAMN05421738_103171</name>
</gene>
<dbReference type="Proteomes" id="UP000199149">
    <property type="component" value="Unassembled WGS sequence"/>
</dbReference>
<sequence length="113" mass="13243">MFYLTLLPQENFTKLSTIEQLEVFFEIDNLDKAVHCGMFGLMTILLFLTYKIVDLRLIVIPFLISFLIEILQGILTFLHRSFDFVDLMANLSGITIVYVLVTYYLQHKKTQEN</sequence>
<feature type="transmembrane region" description="Helical" evidence="1">
    <location>
        <begin position="57"/>
        <end position="78"/>
    </location>
</feature>
<dbReference type="InterPro" id="IPR006976">
    <property type="entry name" value="VanZ-like"/>
</dbReference>
<evidence type="ECO:0000259" key="2">
    <source>
        <dbReference type="Pfam" id="PF04892"/>
    </source>
</evidence>
<dbReference type="PANTHER" id="PTHR28008">
    <property type="entry name" value="DOMAIN PROTEIN, PUTATIVE (AFU_ORTHOLOGUE AFUA_3G10980)-RELATED"/>
    <property type="match status" value="1"/>
</dbReference>
<dbReference type="AlphaFoldDB" id="A0A1I4UBH1"/>
<evidence type="ECO:0000313" key="4">
    <source>
        <dbReference type="Proteomes" id="UP000199149"/>
    </source>
</evidence>
<feature type="transmembrane region" description="Helical" evidence="1">
    <location>
        <begin position="84"/>
        <end position="105"/>
    </location>
</feature>
<keyword evidence="1" id="KW-1133">Transmembrane helix</keyword>
<name>A0A1I4UBH1_9FLAO</name>
<dbReference type="Pfam" id="PF04892">
    <property type="entry name" value="VanZ"/>
    <property type="match status" value="1"/>
</dbReference>
<protein>
    <submittedName>
        <fullName evidence="3">VanZ like family protein</fullName>
    </submittedName>
</protein>
<accession>A0A1I4UBH1</accession>
<dbReference type="STRING" id="684065.SAMN05421738_103171"/>
<evidence type="ECO:0000256" key="1">
    <source>
        <dbReference type="SAM" id="Phobius"/>
    </source>
</evidence>
<proteinExistence type="predicted"/>
<reference evidence="4" key="1">
    <citation type="submission" date="2016-10" db="EMBL/GenBank/DDBJ databases">
        <authorList>
            <person name="Varghese N."/>
            <person name="Submissions S."/>
        </authorList>
    </citation>
    <scope>NUCLEOTIDE SEQUENCE [LARGE SCALE GENOMIC DNA]</scope>
    <source>
        <strain evidence="4">XJ109</strain>
    </source>
</reference>
<feature type="domain" description="VanZ-like" evidence="2">
    <location>
        <begin position="8"/>
        <end position="101"/>
    </location>
</feature>
<feature type="transmembrane region" description="Helical" evidence="1">
    <location>
        <begin position="32"/>
        <end position="50"/>
    </location>
</feature>
<dbReference type="PANTHER" id="PTHR28008:SF1">
    <property type="entry name" value="DOMAIN PROTEIN, PUTATIVE (AFU_ORTHOLOGUE AFUA_3G10980)-RELATED"/>
    <property type="match status" value="1"/>
</dbReference>
<keyword evidence="1" id="KW-0812">Transmembrane</keyword>